<dbReference type="InterPro" id="IPR027005">
    <property type="entry name" value="PMT-like"/>
</dbReference>
<dbReference type="GO" id="GO:0004169">
    <property type="term" value="F:dolichyl-phosphate-mannose-protein mannosyltransferase activity"/>
    <property type="evidence" value="ECO:0007669"/>
    <property type="project" value="UniProtKB-UniRule"/>
</dbReference>
<evidence type="ECO:0000256" key="4">
    <source>
        <dbReference type="ARBA" id="ARBA00022676"/>
    </source>
</evidence>
<proteinExistence type="inferred from homology"/>
<feature type="domain" description="MIR" evidence="16">
    <location>
        <begin position="331"/>
        <end position="391"/>
    </location>
</feature>
<evidence type="ECO:0000256" key="11">
    <source>
        <dbReference type="ARBA" id="ARBA00023180"/>
    </source>
</evidence>
<dbReference type="PROSITE" id="PS50919">
    <property type="entry name" value="MIR"/>
    <property type="match status" value="2"/>
</dbReference>
<organism evidence="17 18">
    <name type="scientific">Ramalina farinacea</name>
    <dbReference type="NCBI Taxonomy" id="258253"/>
    <lineage>
        <taxon>Eukaryota</taxon>
        <taxon>Fungi</taxon>
        <taxon>Dikarya</taxon>
        <taxon>Ascomycota</taxon>
        <taxon>Pezizomycotina</taxon>
        <taxon>Lecanoromycetes</taxon>
        <taxon>OSLEUM clade</taxon>
        <taxon>Lecanoromycetidae</taxon>
        <taxon>Lecanorales</taxon>
        <taxon>Lecanorineae</taxon>
        <taxon>Ramalinaceae</taxon>
        <taxon>Ramalina</taxon>
    </lineage>
</organism>
<dbReference type="Proteomes" id="UP001161017">
    <property type="component" value="Unassembled WGS sequence"/>
</dbReference>
<dbReference type="SUPFAM" id="SSF82109">
    <property type="entry name" value="MIR domain"/>
    <property type="match status" value="1"/>
</dbReference>
<keyword evidence="8 14" id="KW-0256">Endoplasmic reticulum</keyword>
<evidence type="ECO:0000256" key="12">
    <source>
        <dbReference type="ARBA" id="ARBA00045085"/>
    </source>
</evidence>
<feature type="transmembrane region" description="Helical" evidence="14">
    <location>
        <begin position="187"/>
        <end position="209"/>
    </location>
</feature>
<keyword evidence="5 14" id="KW-0808">Transferase</keyword>
<keyword evidence="11" id="KW-0325">Glycoprotein</keyword>
<comment type="catalytic activity">
    <reaction evidence="12 14">
        <text>a di-trans,poly-cis-dolichyl beta-D-mannosyl phosphate + L-threonyl-[protein] = 3-O-(alpha-D-mannosyl)-L-threonyl-[protein] + a di-trans,poly-cis-dolichyl phosphate + H(+)</text>
        <dbReference type="Rhea" id="RHEA:53396"/>
        <dbReference type="Rhea" id="RHEA-COMP:11060"/>
        <dbReference type="Rhea" id="RHEA-COMP:13547"/>
        <dbReference type="Rhea" id="RHEA-COMP:19498"/>
        <dbReference type="Rhea" id="RHEA-COMP:19501"/>
        <dbReference type="ChEBI" id="CHEBI:15378"/>
        <dbReference type="ChEBI" id="CHEBI:30013"/>
        <dbReference type="ChEBI" id="CHEBI:57683"/>
        <dbReference type="ChEBI" id="CHEBI:58211"/>
        <dbReference type="ChEBI" id="CHEBI:137323"/>
        <dbReference type="EC" id="2.4.1.109"/>
    </reaction>
</comment>
<feature type="region of interest" description="Disordered" evidence="15">
    <location>
        <begin position="1"/>
        <end position="37"/>
    </location>
</feature>
<dbReference type="InterPro" id="IPR032421">
    <property type="entry name" value="PMT_4TMC"/>
</dbReference>
<dbReference type="EC" id="2.4.1.109" evidence="14"/>
<name>A0AA43QTR4_9LECA</name>
<evidence type="ECO:0000256" key="10">
    <source>
        <dbReference type="ARBA" id="ARBA00023136"/>
    </source>
</evidence>
<dbReference type="Pfam" id="PF16192">
    <property type="entry name" value="PMT_4TMC"/>
    <property type="match status" value="1"/>
</dbReference>
<dbReference type="Gene3D" id="2.80.10.50">
    <property type="match status" value="1"/>
</dbReference>
<evidence type="ECO:0000256" key="7">
    <source>
        <dbReference type="ARBA" id="ARBA00022737"/>
    </source>
</evidence>
<dbReference type="PANTHER" id="PTHR10050">
    <property type="entry name" value="DOLICHYL-PHOSPHATE-MANNOSE--PROTEIN MANNOSYLTRANSFERASE"/>
    <property type="match status" value="1"/>
</dbReference>
<evidence type="ECO:0000256" key="5">
    <source>
        <dbReference type="ARBA" id="ARBA00022679"/>
    </source>
</evidence>
<keyword evidence="6 14" id="KW-0812">Transmembrane</keyword>
<evidence type="ECO:0000313" key="17">
    <source>
        <dbReference type="EMBL" id="MDI1491419.1"/>
    </source>
</evidence>
<reference evidence="17" key="1">
    <citation type="journal article" date="2023" name="Genome Biol. Evol.">
        <title>First Whole Genome Sequence and Flow Cytometry Genome Size Data for the Lichen-Forming Fungus Ramalina farinacea (Ascomycota).</title>
        <authorList>
            <person name="Llewellyn T."/>
            <person name="Mian S."/>
            <person name="Hill R."/>
            <person name="Leitch I.J."/>
            <person name="Gaya E."/>
        </authorList>
    </citation>
    <scope>NUCLEOTIDE SEQUENCE</scope>
    <source>
        <strain evidence="17">LIQ254RAFAR</strain>
    </source>
</reference>
<feature type="transmembrane region" description="Helical" evidence="14">
    <location>
        <begin position="747"/>
        <end position="767"/>
    </location>
</feature>
<comment type="caution">
    <text evidence="17">The sequence shown here is derived from an EMBL/GenBank/DDBJ whole genome shotgun (WGS) entry which is preliminary data.</text>
</comment>
<dbReference type="AlphaFoldDB" id="A0AA43QTR4"/>
<dbReference type="Pfam" id="PF02366">
    <property type="entry name" value="PMT"/>
    <property type="match status" value="1"/>
</dbReference>
<dbReference type="EMBL" id="JAPUFD010000014">
    <property type="protein sequence ID" value="MDI1491419.1"/>
    <property type="molecule type" value="Genomic_DNA"/>
</dbReference>
<dbReference type="CDD" id="cd23285">
    <property type="entry name" value="beta-trefoil_MIR_PMT4-like"/>
    <property type="match status" value="1"/>
</dbReference>
<keyword evidence="18" id="KW-1185">Reference proteome</keyword>
<feature type="domain" description="MIR" evidence="16">
    <location>
        <begin position="402"/>
        <end position="461"/>
    </location>
</feature>
<comment type="similarity">
    <text evidence="3 14">Belongs to the glycosyltransferase 39 family.</text>
</comment>
<comment type="subcellular location">
    <subcellularLocation>
        <location evidence="1 14">Endoplasmic reticulum membrane</location>
        <topology evidence="1 14">Multi-pass membrane protein</topology>
    </subcellularLocation>
</comment>
<accession>A0AA43QTR4</accession>
<feature type="transmembrane region" description="Helical" evidence="14">
    <location>
        <begin position="137"/>
        <end position="157"/>
    </location>
</feature>
<evidence type="ECO:0000256" key="14">
    <source>
        <dbReference type="RuleBase" id="RU367007"/>
    </source>
</evidence>
<feature type="transmembrane region" description="Helical" evidence="14">
    <location>
        <begin position="48"/>
        <end position="68"/>
    </location>
</feature>
<feature type="transmembrane region" description="Helical" evidence="14">
    <location>
        <begin position="601"/>
        <end position="619"/>
    </location>
</feature>
<evidence type="ECO:0000256" key="2">
    <source>
        <dbReference type="ARBA" id="ARBA00004922"/>
    </source>
</evidence>
<feature type="region of interest" description="Disordered" evidence="15">
    <location>
        <begin position="703"/>
        <end position="723"/>
    </location>
</feature>
<evidence type="ECO:0000256" key="6">
    <source>
        <dbReference type="ARBA" id="ARBA00022692"/>
    </source>
</evidence>
<dbReference type="SMART" id="SM00472">
    <property type="entry name" value="MIR"/>
    <property type="match status" value="3"/>
</dbReference>
<dbReference type="InterPro" id="IPR016093">
    <property type="entry name" value="MIR_motif"/>
</dbReference>
<evidence type="ECO:0000256" key="8">
    <source>
        <dbReference type="ARBA" id="ARBA00022824"/>
    </source>
</evidence>
<dbReference type="Pfam" id="PF02815">
    <property type="entry name" value="MIR"/>
    <property type="match status" value="1"/>
</dbReference>
<dbReference type="FunFam" id="2.80.10.50:FF:000044">
    <property type="entry name" value="Dolichyl-phosphate-mannose-protein mannosyltransferase 4"/>
    <property type="match status" value="1"/>
</dbReference>
<feature type="transmembrane region" description="Helical" evidence="14">
    <location>
        <begin position="639"/>
        <end position="657"/>
    </location>
</feature>
<evidence type="ECO:0000313" key="18">
    <source>
        <dbReference type="Proteomes" id="UP001161017"/>
    </source>
</evidence>
<dbReference type="InterPro" id="IPR036300">
    <property type="entry name" value="MIR_dom_sf"/>
</dbReference>
<comment type="function">
    <text evidence="14">Transfers mannose from Dol-P-mannose to Ser or Thr residues on proteins.</text>
</comment>
<evidence type="ECO:0000256" key="15">
    <source>
        <dbReference type="SAM" id="MobiDB-lite"/>
    </source>
</evidence>
<dbReference type="GO" id="GO:0005789">
    <property type="term" value="C:endoplasmic reticulum membrane"/>
    <property type="evidence" value="ECO:0007669"/>
    <property type="project" value="UniProtKB-SubCell"/>
</dbReference>
<keyword evidence="7" id="KW-0677">Repeat</keyword>
<comment type="pathway">
    <text evidence="2 14">Protein modification; protein glycosylation.</text>
</comment>
<evidence type="ECO:0000256" key="1">
    <source>
        <dbReference type="ARBA" id="ARBA00004477"/>
    </source>
</evidence>
<dbReference type="PANTHER" id="PTHR10050:SF51">
    <property type="entry name" value="PROTEIN O-MANNOSYL-TRANSFERASE 1"/>
    <property type="match status" value="1"/>
</dbReference>
<evidence type="ECO:0000259" key="16">
    <source>
        <dbReference type="PROSITE" id="PS50919"/>
    </source>
</evidence>
<dbReference type="InterPro" id="IPR003342">
    <property type="entry name" value="ArnT-like_N"/>
</dbReference>
<gene>
    <name evidence="17" type="primary">PMT4</name>
    <name evidence="17" type="ORF">OHK93_002628</name>
</gene>
<feature type="compositionally biased region" description="Basic residues" evidence="15">
    <location>
        <begin position="1"/>
        <end position="10"/>
    </location>
</feature>
<feature type="transmembrane region" description="Helical" evidence="14">
    <location>
        <begin position="278"/>
        <end position="297"/>
    </location>
</feature>
<evidence type="ECO:0000256" key="9">
    <source>
        <dbReference type="ARBA" id="ARBA00022989"/>
    </source>
</evidence>
<comment type="catalytic activity">
    <reaction evidence="13 14">
        <text>a di-trans,poly-cis-dolichyl beta-D-mannosyl phosphate + L-seryl-[protein] = 3-O-(alpha-D-mannosyl)-L-seryl-[protein] + a di-trans,poly-cis-dolichyl phosphate + H(+)</text>
        <dbReference type="Rhea" id="RHEA:17377"/>
        <dbReference type="Rhea" id="RHEA-COMP:9863"/>
        <dbReference type="Rhea" id="RHEA-COMP:13546"/>
        <dbReference type="Rhea" id="RHEA-COMP:19498"/>
        <dbReference type="Rhea" id="RHEA-COMP:19501"/>
        <dbReference type="ChEBI" id="CHEBI:15378"/>
        <dbReference type="ChEBI" id="CHEBI:29999"/>
        <dbReference type="ChEBI" id="CHEBI:57683"/>
        <dbReference type="ChEBI" id="CHEBI:58211"/>
        <dbReference type="ChEBI" id="CHEBI:137321"/>
        <dbReference type="EC" id="2.4.1.109"/>
    </reaction>
</comment>
<keyword evidence="10 14" id="KW-0472">Membrane</keyword>
<keyword evidence="9 14" id="KW-1133">Transmembrane helix</keyword>
<keyword evidence="4 14" id="KW-0328">Glycosyltransferase</keyword>
<evidence type="ECO:0000256" key="13">
    <source>
        <dbReference type="ARBA" id="ARBA00045102"/>
    </source>
</evidence>
<sequence length="796" mass="89793">MSSNSVRHRGGGKEKAPATTPPQNRDAKPNGSVDGALDKMPQVVKSEWDYKLAGVIITALAFVTRFWGIGHPNEVVFDEVHFGKFASYYLQRTYFFDVHPPFGKLLFALMGWFVGYDGHFHFDNIGDSYIANKVPYVAFRAMPALLGALTVPTVFMIMWESGYTLPAAIVAASLVLFDNAHIGQTRLILLDATLVYAMSLSVLSYVKFYKMRHEPFSRKWWKWLLLTGVALSCVISTKYVGVFTFFTVGSAVAIDLWGLFDVDRPQGALSLPDFGKHFAARVIGLIVVPFLIYLFWFQVHFAILTRSGPGDDFMTPAFQETLSDNIMSAQSTGVNYYDSISMKHKETKTYLHSHAERYPLRYDDGRVSSQGQQVTGYPFNDTNNYWQIMPQKVIDPMDTTENEPVKNLDFVKLRHLVTDTYLMSHDVASPYYPTNQEFSTTDLESANGDRFNDTLFQVMIENGKTRQDLKSVSGHFKLIHAPSRVAMWTHTSPLPDWAFKQAEINGNKNLQQSSNIWYVDEIPSIPADSPRLVKEERKVKSMPFLAKYFELQRAIFFHNNALTSSHPYASQPVQWPFLLRGVSFWTQNDTRQQIYFLGNPIGWWLASSLLAVFAGIIGADQLSQRRGVDSLDERTRSRLYNSTGFFFLCWAAHYLPFYLMGRQLFLHHYLPAHLASALVTGALLEFIFNLDPEGLDSNFIAESTGRSPSKSSSKKGAGPAVGVEGNQIDRTGKRVVVPAKQRMGSMVGLWAASGGVLAVVLFGWYWFLPLTYGKPGLSAEQVIARKWLAYDLHFAK</sequence>
<protein>
    <recommendedName>
        <fullName evidence="14">Dolichyl-phosphate-mannose--protein mannosyltransferase</fullName>
        <ecNumber evidence="14">2.4.1.109</ecNumber>
    </recommendedName>
</protein>
<feature type="transmembrane region" description="Helical" evidence="14">
    <location>
        <begin position="98"/>
        <end position="116"/>
    </location>
</feature>
<evidence type="ECO:0000256" key="3">
    <source>
        <dbReference type="ARBA" id="ARBA00007222"/>
    </source>
</evidence>
<feature type="compositionally biased region" description="Low complexity" evidence="15">
    <location>
        <begin position="707"/>
        <end position="720"/>
    </location>
</feature>
<feature type="transmembrane region" description="Helical" evidence="14">
    <location>
        <begin position="229"/>
        <end position="257"/>
    </location>
</feature>